<protein>
    <submittedName>
        <fullName evidence="6">Putative hydrolase</fullName>
    </submittedName>
</protein>
<dbReference type="InterPro" id="IPR020476">
    <property type="entry name" value="Nudix_hydrolase"/>
</dbReference>
<dbReference type="InterPro" id="IPR000086">
    <property type="entry name" value="NUDIX_hydrolase_dom"/>
</dbReference>
<comment type="similarity">
    <text evidence="2 4">Belongs to the Nudix hydrolase family.</text>
</comment>
<dbReference type="PRINTS" id="PR00502">
    <property type="entry name" value="NUDIXFAMILY"/>
</dbReference>
<dbReference type="STRING" id="1108045.GORHZ_062_00220"/>
<feature type="domain" description="Nudix hydrolase" evidence="5">
    <location>
        <begin position="3"/>
        <end position="130"/>
    </location>
</feature>
<keyword evidence="7" id="KW-1185">Reference proteome</keyword>
<evidence type="ECO:0000256" key="2">
    <source>
        <dbReference type="ARBA" id="ARBA00005582"/>
    </source>
</evidence>
<dbReference type="EMBL" id="BAHC01000062">
    <property type="protein sequence ID" value="GAB89448.1"/>
    <property type="molecule type" value="Genomic_DNA"/>
</dbReference>
<keyword evidence="3 4" id="KW-0378">Hydrolase</keyword>
<accession>K6V0Q5</accession>
<evidence type="ECO:0000313" key="7">
    <source>
        <dbReference type="Proteomes" id="UP000008363"/>
    </source>
</evidence>
<dbReference type="PANTHER" id="PTHR43046:SF14">
    <property type="entry name" value="MUTT_NUDIX FAMILY PROTEIN"/>
    <property type="match status" value="1"/>
</dbReference>
<organism evidence="6 7">
    <name type="scientific">Gordonia rhizosphera NBRC 16068</name>
    <dbReference type="NCBI Taxonomy" id="1108045"/>
    <lineage>
        <taxon>Bacteria</taxon>
        <taxon>Bacillati</taxon>
        <taxon>Actinomycetota</taxon>
        <taxon>Actinomycetes</taxon>
        <taxon>Mycobacteriales</taxon>
        <taxon>Gordoniaceae</taxon>
        <taxon>Gordonia</taxon>
    </lineage>
</organism>
<dbReference type="InterPro" id="IPR015797">
    <property type="entry name" value="NUDIX_hydrolase-like_dom_sf"/>
</dbReference>
<dbReference type="RefSeq" id="WP_006331476.1">
    <property type="nucleotide sequence ID" value="NZ_BAHC01000062.1"/>
</dbReference>
<evidence type="ECO:0000313" key="6">
    <source>
        <dbReference type="EMBL" id="GAB89448.1"/>
    </source>
</evidence>
<dbReference type="PANTHER" id="PTHR43046">
    <property type="entry name" value="GDP-MANNOSE MANNOSYL HYDROLASE"/>
    <property type="match status" value="1"/>
</dbReference>
<dbReference type="PROSITE" id="PS00893">
    <property type="entry name" value="NUDIX_BOX"/>
    <property type="match status" value="1"/>
</dbReference>
<dbReference type="SUPFAM" id="SSF55811">
    <property type="entry name" value="Nudix"/>
    <property type="match status" value="1"/>
</dbReference>
<dbReference type="InterPro" id="IPR020084">
    <property type="entry name" value="NUDIX_hydrolase_CS"/>
</dbReference>
<gene>
    <name evidence="6" type="ORF">GORHZ_062_00220</name>
</gene>
<comment type="cofactor">
    <cofactor evidence="1">
        <name>Mg(2+)</name>
        <dbReference type="ChEBI" id="CHEBI:18420"/>
    </cofactor>
</comment>
<evidence type="ECO:0000256" key="4">
    <source>
        <dbReference type="RuleBase" id="RU003476"/>
    </source>
</evidence>
<dbReference type="GO" id="GO:0016787">
    <property type="term" value="F:hydrolase activity"/>
    <property type="evidence" value="ECO:0007669"/>
    <property type="project" value="UniProtKB-KW"/>
</dbReference>
<dbReference type="AlphaFoldDB" id="K6V0Q5"/>
<dbReference type="PROSITE" id="PS51462">
    <property type="entry name" value="NUDIX"/>
    <property type="match status" value="1"/>
</dbReference>
<reference evidence="6 7" key="1">
    <citation type="submission" date="2012-08" db="EMBL/GenBank/DDBJ databases">
        <title>Whole genome shotgun sequence of Gordonia rhizosphera NBRC 16068.</title>
        <authorList>
            <person name="Takarada H."/>
            <person name="Isaki S."/>
            <person name="Hosoyama A."/>
            <person name="Tsuchikane K."/>
            <person name="Katsumata H."/>
            <person name="Baba S."/>
            <person name="Ohji S."/>
            <person name="Yamazaki S."/>
            <person name="Fujita N."/>
        </authorList>
    </citation>
    <scope>NUCLEOTIDE SEQUENCE [LARGE SCALE GENOMIC DNA]</scope>
    <source>
        <strain evidence="6 7">NBRC 16068</strain>
    </source>
</reference>
<evidence type="ECO:0000256" key="3">
    <source>
        <dbReference type="ARBA" id="ARBA00022801"/>
    </source>
</evidence>
<evidence type="ECO:0000259" key="5">
    <source>
        <dbReference type="PROSITE" id="PS51462"/>
    </source>
</evidence>
<dbReference type="Gene3D" id="3.90.79.10">
    <property type="entry name" value="Nucleoside Triphosphate Pyrophosphohydrolase"/>
    <property type="match status" value="1"/>
</dbReference>
<dbReference type="eggNOG" id="COG1051">
    <property type="taxonomic scope" value="Bacteria"/>
</dbReference>
<sequence>MTRRIRAVGAIIRDKQGRFLLVQRRNEPQAGRWTVPGGKVEPGETLAEAVIREVWEETGLVVEVGERAWVVDIPTGHGDVFEVHDYYASVRSGRLAAGTDAADARWYAAADLSDVDTTTGLVGHLRRAGLLP</sequence>
<dbReference type="Proteomes" id="UP000008363">
    <property type="component" value="Unassembled WGS sequence"/>
</dbReference>
<dbReference type="Pfam" id="PF00293">
    <property type="entry name" value="NUDIX"/>
    <property type="match status" value="1"/>
</dbReference>
<dbReference type="OrthoDB" id="9804442at2"/>
<comment type="caution">
    <text evidence="6">The sequence shown here is derived from an EMBL/GenBank/DDBJ whole genome shotgun (WGS) entry which is preliminary data.</text>
</comment>
<evidence type="ECO:0000256" key="1">
    <source>
        <dbReference type="ARBA" id="ARBA00001946"/>
    </source>
</evidence>
<name>K6V0Q5_9ACTN</name>
<proteinExistence type="inferred from homology"/>